<dbReference type="EMBL" id="OU015584">
    <property type="protein sequence ID" value="CAG5079349.1"/>
    <property type="molecule type" value="Genomic_DNA"/>
</dbReference>
<organism evidence="11 12">
    <name type="scientific">Parvicella tangerina</name>
    <dbReference type="NCBI Taxonomy" id="2829795"/>
    <lineage>
        <taxon>Bacteria</taxon>
        <taxon>Pseudomonadati</taxon>
        <taxon>Bacteroidota</taxon>
        <taxon>Flavobacteriia</taxon>
        <taxon>Flavobacteriales</taxon>
        <taxon>Parvicellaceae</taxon>
        <taxon>Parvicella</taxon>
    </lineage>
</organism>
<dbReference type="Proteomes" id="UP000683507">
    <property type="component" value="Chromosome"/>
</dbReference>
<dbReference type="AlphaFoldDB" id="A0A916JL13"/>
<comment type="catalytic activity">
    <reaction evidence="10">
        <text>7,8-dihydroneopterin 3'-triphosphate + H2O = 6-carboxy-5,6,7,8-tetrahydropterin + triphosphate + acetaldehyde + 2 H(+)</text>
        <dbReference type="Rhea" id="RHEA:27966"/>
        <dbReference type="ChEBI" id="CHEBI:15343"/>
        <dbReference type="ChEBI" id="CHEBI:15377"/>
        <dbReference type="ChEBI" id="CHEBI:15378"/>
        <dbReference type="ChEBI" id="CHEBI:18036"/>
        <dbReference type="ChEBI" id="CHEBI:58462"/>
        <dbReference type="ChEBI" id="CHEBI:61032"/>
        <dbReference type="EC" id="4.1.2.50"/>
    </reaction>
</comment>
<accession>A0A916JL13</accession>
<evidence type="ECO:0000256" key="7">
    <source>
        <dbReference type="ARBA" id="ARBA00022833"/>
    </source>
</evidence>
<sequence length="139" mass="16250">MPLVYVTRRERFNAAHQMYNPKWSREKNEDVFGKCANKNWHGHNYELFVTVKGEPDPNTGYCVDLKKVSDVVKNEVIEQLDHRNINLDVPFMKGKLASTEILTIEIWKILAPLIKEIGAELHELKLYESENNFVTYRGE</sequence>
<evidence type="ECO:0000256" key="3">
    <source>
        <dbReference type="ARBA" id="ARBA00008900"/>
    </source>
</evidence>
<proteinExistence type="inferred from homology"/>
<keyword evidence="6" id="KW-0479">Metal-binding</keyword>
<reference evidence="11" key="1">
    <citation type="submission" date="2021-04" db="EMBL/GenBank/DDBJ databases">
        <authorList>
            <person name="Rodrigo-Torres L."/>
            <person name="Arahal R. D."/>
            <person name="Lucena T."/>
        </authorList>
    </citation>
    <scope>NUCLEOTIDE SEQUENCE</scope>
    <source>
        <strain evidence="11">AS29M-1</strain>
    </source>
</reference>
<keyword evidence="7" id="KW-0862">Zinc</keyword>
<dbReference type="GO" id="GO:0070497">
    <property type="term" value="F:6-carboxytetrahydropterin synthase activity"/>
    <property type="evidence" value="ECO:0007669"/>
    <property type="project" value="UniProtKB-EC"/>
</dbReference>
<comment type="pathway">
    <text evidence="2">Purine metabolism; 7-cyano-7-deazaguanine biosynthesis.</text>
</comment>
<protein>
    <recommendedName>
        <fullName evidence="5">6-carboxy-5,6,7,8-tetrahydropterin synthase</fullName>
        <ecNumber evidence="4">4.1.2.50</ecNumber>
    </recommendedName>
    <alternativeName>
        <fullName evidence="9">Queuosine biosynthesis protein QueD</fullName>
    </alternativeName>
</protein>
<dbReference type="InterPro" id="IPR038418">
    <property type="entry name" value="6-PTP_synth/QueD_sf"/>
</dbReference>
<dbReference type="EC" id="4.1.2.50" evidence="4"/>
<dbReference type="KEGG" id="ptan:CRYO30217_00921"/>
<evidence type="ECO:0000256" key="1">
    <source>
        <dbReference type="ARBA" id="ARBA00001947"/>
    </source>
</evidence>
<gene>
    <name evidence="11" type="ORF">CRYO30217_00921</name>
</gene>
<evidence type="ECO:0000256" key="6">
    <source>
        <dbReference type="ARBA" id="ARBA00022723"/>
    </source>
</evidence>
<keyword evidence="12" id="KW-1185">Reference proteome</keyword>
<dbReference type="Pfam" id="PF01242">
    <property type="entry name" value="PTPS"/>
    <property type="match status" value="1"/>
</dbReference>
<dbReference type="PANTHER" id="PTHR12589">
    <property type="entry name" value="PYRUVOYL TETRAHYDROBIOPTERIN SYNTHASE"/>
    <property type="match status" value="1"/>
</dbReference>
<evidence type="ECO:0000313" key="12">
    <source>
        <dbReference type="Proteomes" id="UP000683507"/>
    </source>
</evidence>
<dbReference type="InterPro" id="IPR007115">
    <property type="entry name" value="6-PTP_synth/QueD"/>
</dbReference>
<evidence type="ECO:0000256" key="10">
    <source>
        <dbReference type="ARBA" id="ARBA00048807"/>
    </source>
</evidence>
<dbReference type="GO" id="GO:0046872">
    <property type="term" value="F:metal ion binding"/>
    <property type="evidence" value="ECO:0007669"/>
    <property type="project" value="UniProtKB-KW"/>
</dbReference>
<evidence type="ECO:0000256" key="9">
    <source>
        <dbReference type="ARBA" id="ARBA00031449"/>
    </source>
</evidence>
<dbReference type="PANTHER" id="PTHR12589:SF7">
    <property type="entry name" value="6-PYRUVOYL TETRAHYDROBIOPTERIN SYNTHASE"/>
    <property type="match status" value="1"/>
</dbReference>
<evidence type="ECO:0000313" key="11">
    <source>
        <dbReference type="EMBL" id="CAG5079349.1"/>
    </source>
</evidence>
<dbReference type="FunFam" id="3.30.479.10:FF:000003">
    <property type="entry name" value="6-pyruvoyl tetrahydrobiopterin synthase"/>
    <property type="match status" value="1"/>
</dbReference>
<dbReference type="Gene3D" id="3.30.479.10">
    <property type="entry name" value="6-pyruvoyl tetrahydropterin synthase/QueD"/>
    <property type="match status" value="1"/>
</dbReference>
<dbReference type="RefSeq" id="WP_258541141.1">
    <property type="nucleotide sequence ID" value="NZ_OU015584.1"/>
</dbReference>
<keyword evidence="8" id="KW-0456">Lyase</keyword>
<dbReference type="SUPFAM" id="SSF55620">
    <property type="entry name" value="Tetrahydrobiopterin biosynthesis enzymes-like"/>
    <property type="match status" value="1"/>
</dbReference>
<comment type="similarity">
    <text evidence="3">Belongs to the PTPS family. QueD subfamily.</text>
</comment>
<evidence type="ECO:0000256" key="4">
    <source>
        <dbReference type="ARBA" id="ARBA00012982"/>
    </source>
</evidence>
<evidence type="ECO:0000256" key="8">
    <source>
        <dbReference type="ARBA" id="ARBA00023239"/>
    </source>
</evidence>
<comment type="cofactor">
    <cofactor evidence="1">
        <name>Zn(2+)</name>
        <dbReference type="ChEBI" id="CHEBI:29105"/>
    </cofactor>
</comment>
<evidence type="ECO:0000256" key="5">
    <source>
        <dbReference type="ARBA" id="ARBA00018141"/>
    </source>
</evidence>
<evidence type="ECO:0000256" key="2">
    <source>
        <dbReference type="ARBA" id="ARBA00005061"/>
    </source>
</evidence>
<name>A0A916JL13_9FLAO</name>